<keyword evidence="4" id="KW-1185">Reference proteome</keyword>
<dbReference type="AlphaFoldDB" id="A0A7H8QG67"/>
<dbReference type="KEGG" id="trg:TRUGW13939_00021"/>
<dbReference type="Gene3D" id="3.60.130.10">
    <property type="entry name" value="Clavaminate synthase-like"/>
    <property type="match status" value="1"/>
</dbReference>
<dbReference type="Proteomes" id="UP000509510">
    <property type="component" value="Chromosome I"/>
</dbReference>
<protein>
    <recommendedName>
        <fullName evidence="2">TauD/TfdA-like domain-containing protein</fullName>
    </recommendedName>
</protein>
<evidence type="ECO:0000313" key="4">
    <source>
        <dbReference type="Proteomes" id="UP000509510"/>
    </source>
</evidence>
<evidence type="ECO:0000256" key="1">
    <source>
        <dbReference type="ARBA" id="ARBA00023002"/>
    </source>
</evidence>
<reference evidence="4" key="1">
    <citation type="submission" date="2020-06" db="EMBL/GenBank/DDBJ databases">
        <title>A chromosome-scale genome assembly of Talaromyces rugulosus W13939.</title>
        <authorList>
            <person name="Wang B."/>
            <person name="Guo L."/>
            <person name="Ye K."/>
            <person name="Wang L."/>
        </authorList>
    </citation>
    <scope>NUCLEOTIDE SEQUENCE [LARGE SCALE GENOMIC DNA]</scope>
    <source>
        <strain evidence="4">W13939</strain>
    </source>
</reference>
<proteinExistence type="predicted"/>
<dbReference type="Pfam" id="PF02668">
    <property type="entry name" value="TauD"/>
    <property type="match status" value="1"/>
</dbReference>
<organism evidence="3 4">
    <name type="scientific">Talaromyces rugulosus</name>
    <name type="common">Penicillium rugulosum</name>
    <dbReference type="NCBI Taxonomy" id="121627"/>
    <lineage>
        <taxon>Eukaryota</taxon>
        <taxon>Fungi</taxon>
        <taxon>Dikarya</taxon>
        <taxon>Ascomycota</taxon>
        <taxon>Pezizomycotina</taxon>
        <taxon>Eurotiomycetes</taxon>
        <taxon>Eurotiomycetidae</taxon>
        <taxon>Eurotiales</taxon>
        <taxon>Trichocomaceae</taxon>
        <taxon>Talaromyces</taxon>
        <taxon>Talaromyces sect. Islandici</taxon>
    </lineage>
</organism>
<dbReference type="GO" id="GO:0016491">
    <property type="term" value="F:oxidoreductase activity"/>
    <property type="evidence" value="ECO:0007669"/>
    <property type="project" value="UniProtKB-KW"/>
</dbReference>
<dbReference type="GeneID" id="55987538"/>
<accession>A0A7H8QG67</accession>
<evidence type="ECO:0000259" key="2">
    <source>
        <dbReference type="Pfam" id="PF02668"/>
    </source>
</evidence>
<dbReference type="SUPFAM" id="SSF51197">
    <property type="entry name" value="Clavaminate synthase-like"/>
    <property type="match status" value="1"/>
</dbReference>
<dbReference type="InterPro" id="IPR042098">
    <property type="entry name" value="TauD-like_sf"/>
</dbReference>
<dbReference type="OrthoDB" id="5818554at2759"/>
<dbReference type="RefSeq" id="XP_035339129.1">
    <property type="nucleotide sequence ID" value="XM_035483236.1"/>
</dbReference>
<sequence length="78" mass="8686">MEPFSIDGLTVRPILGTGFGAEIEGVDWTRVPLSEKDIQNLVSLQNRFGVLIFRNTGLDNDRHVKFAAQLGELEMNPT</sequence>
<name>A0A7H8QG67_TALRU</name>
<gene>
    <name evidence="3" type="ORF">TRUGW13939_00021</name>
</gene>
<dbReference type="InterPro" id="IPR003819">
    <property type="entry name" value="TauD/TfdA-like"/>
</dbReference>
<keyword evidence="1" id="KW-0560">Oxidoreductase</keyword>
<dbReference type="EMBL" id="CP055898">
    <property type="protein sequence ID" value="QKX52950.1"/>
    <property type="molecule type" value="Genomic_DNA"/>
</dbReference>
<feature type="domain" description="TauD/TfdA-like" evidence="2">
    <location>
        <begin position="11"/>
        <end position="77"/>
    </location>
</feature>
<evidence type="ECO:0000313" key="3">
    <source>
        <dbReference type="EMBL" id="QKX52950.1"/>
    </source>
</evidence>